<dbReference type="AlphaFoldDB" id="A0A1N6SCX9"/>
<dbReference type="PROSITE" id="PS50005">
    <property type="entry name" value="TPR"/>
    <property type="match status" value="1"/>
</dbReference>
<evidence type="ECO:0000313" key="5">
    <source>
        <dbReference type="EMBL" id="SIQ39005.1"/>
    </source>
</evidence>
<dbReference type="RefSeq" id="WP_045849678.1">
    <property type="nucleotide sequence ID" value="NZ_FTLX01000002.1"/>
</dbReference>
<comment type="similarity">
    <text evidence="1">Belongs to the glycosyltransferase 2 family.</text>
</comment>
<dbReference type="InterPro" id="IPR029044">
    <property type="entry name" value="Nucleotide-diphossugar_trans"/>
</dbReference>
<keyword evidence="2" id="KW-0802">TPR repeat</keyword>
<dbReference type="GO" id="GO:0016758">
    <property type="term" value="F:hexosyltransferase activity"/>
    <property type="evidence" value="ECO:0007669"/>
    <property type="project" value="UniProtKB-ARBA"/>
</dbReference>
<dbReference type="OrthoDB" id="9785185at2"/>
<evidence type="ECO:0000256" key="1">
    <source>
        <dbReference type="ARBA" id="ARBA00006739"/>
    </source>
</evidence>
<gene>
    <name evidence="4" type="ORF">B1B05_05835</name>
    <name evidence="5" type="ORF">SAMN05443094_102391</name>
</gene>
<dbReference type="SUPFAM" id="SSF53448">
    <property type="entry name" value="Nucleotide-diphospho-sugar transferases"/>
    <property type="match status" value="1"/>
</dbReference>
<dbReference type="Proteomes" id="UP000215545">
    <property type="component" value="Unassembled WGS sequence"/>
</dbReference>
<dbReference type="InterPro" id="IPR001173">
    <property type="entry name" value="Glyco_trans_2-like"/>
</dbReference>
<organism evidence="5 6">
    <name type="scientific">Domibacillus enclensis</name>
    <dbReference type="NCBI Taxonomy" id="1017273"/>
    <lineage>
        <taxon>Bacteria</taxon>
        <taxon>Bacillati</taxon>
        <taxon>Bacillota</taxon>
        <taxon>Bacilli</taxon>
        <taxon>Bacillales</taxon>
        <taxon>Bacillaceae</taxon>
        <taxon>Domibacillus</taxon>
    </lineage>
</organism>
<reference evidence="7" key="2">
    <citation type="submission" date="2017-03" db="EMBL/GenBank/DDBJ databases">
        <title>Bacillus sp. V-88(T) DSM27956, whole genome shotgun sequencing project.</title>
        <authorList>
            <person name="Dastager S.G."/>
            <person name="Neurgaonkar P.S."/>
            <person name="Dharne M.S."/>
        </authorList>
    </citation>
    <scope>NUCLEOTIDE SEQUENCE [LARGE SCALE GENOMIC DNA]</scope>
    <source>
        <strain evidence="7">DSM 25145</strain>
    </source>
</reference>
<evidence type="ECO:0000313" key="7">
    <source>
        <dbReference type="Proteomes" id="UP000215545"/>
    </source>
</evidence>
<dbReference type="STRING" id="1017273.SAMN05443094_102391"/>
<evidence type="ECO:0000256" key="2">
    <source>
        <dbReference type="PROSITE-ProRule" id="PRU00339"/>
    </source>
</evidence>
<keyword evidence="5" id="KW-0808">Transferase</keyword>
<evidence type="ECO:0000259" key="3">
    <source>
        <dbReference type="Pfam" id="PF00535"/>
    </source>
</evidence>
<name>A0A1N6SCX9_9BACI</name>
<dbReference type="PANTHER" id="PTHR22916">
    <property type="entry name" value="GLYCOSYLTRANSFERASE"/>
    <property type="match status" value="1"/>
</dbReference>
<evidence type="ECO:0000313" key="4">
    <source>
        <dbReference type="EMBL" id="OXS79291.1"/>
    </source>
</evidence>
<dbReference type="InterPro" id="IPR011990">
    <property type="entry name" value="TPR-like_helical_dom_sf"/>
</dbReference>
<feature type="domain" description="Glycosyltransferase 2-like" evidence="3">
    <location>
        <begin position="4"/>
        <end position="116"/>
    </location>
</feature>
<accession>A0A1N6SCX9</accession>
<protein>
    <submittedName>
        <fullName evidence="5">Glycosyl transferase family 2</fullName>
    </submittedName>
</protein>
<dbReference type="Pfam" id="PF00535">
    <property type="entry name" value="Glycos_transf_2"/>
    <property type="match status" value="1"/>
</dbReference>
<reference evidence="5 6" key="1">
    <citation type="submission" date="2017-01" db="EMBL/GenBank/DDBJ databases">
        <authorList>
            <person name="Mah S.A."/>
            <person name="Swanson W.J."/>
            <person name="Moy G.W."/>
            <person name="Vacquier V.D."/>
        </authorList>
    </citation>
    <scope>NUCLEOTIDE SEQUENCE [LARGE SCALE GENOMIC DNA]</scope>
    <source>
        <strain evidence="5 6">NIO-1016</strain>
    </source>
</reference>
<dbReference type="Proteomes" id="UP000186385">
    <property type="component" value="Unassembled WGS sequence"/>
</dbReference>
<dbReference type="EMBL" id="MWSK01000002">
    <property type="protein sequence ID" value="OXS79291.1"/>
    <property type="molecule type" value="Genomic_DNA"/>
</dbReference>
<dbReference type="Gene3D" id="1.25.40.10">
    <property type="entry name" value="Tetratricopeptide repeat domain"/>
    <property type="match status" value="1"/>
</dbReference>
<reference evidence="4" key="3">
    <citation type="submission" date="2017-03" db="EMBL/GenBank/DDBJ databases">
        <authorList>
            <person name="Dastager S.G."/>
            <person name="Neurgaonkar P.S."/>
            <person name="Dharne M.S."/>
        </authorList>
    </citation>
    <scope>NUCLEOTIDE SEQUENCE</scope>
    <source>
        <strain evidence="4">DSM 25145</strain>
    </source>
</reference>
<keyword evidence="7" id="KW-1185">Reference proteome</keyword>
<dbReference type="Gene3D" id="3.90.550.10">
    <property type="entry name" value="Spore Coat Polysaccharide Biosynthesis Protein SpsA, Chain A"/>
    <property type="match status" value="1"/>
</dbReference>
<dbReference type="EMBL" id="FTLX01000002">
    <property type="protein sequence ID" value="SIQ39005.1"/>
    <property type="molecule type" value="Genomic_DNA"/>
</dbReference>
<dbReference type="SUPFAM" id="SSF48452">
    <property type="entry name" value="TPR-like"/>
    <property type="match status" value="1"/>
</dbReference>
<sequence>MLFSFVMPFYNNEKYLEEAIKSVLKSSVQEFELILVDDGSTDNSLEIARKYALISNKIKIFSHPSNLGPAKALKTSLKQCLGKYILFTAADDVSFSHRARRCLQTFESDSKIGMVISEAVIINEISEPTNEFYRIPNYIDVHNLAIEQMKRNYCLGATIAIKNDKGILNKKDILEYADDYELSIEYIIAGYDIGVIREPLLNYRIHSNSVSNNKAALYSNTKKALNRIASEKIHSNLQKRGFDLINIEVALGTFNLFRGNVNEGLNYLQGSLKLIEEEIDLSSALLFELYFYLGVALYIKNDLKKSLNAFEKASEYNHQDPALLNNLAVLYTKVDADFEKSNAHIAKCIRIQSNYLDAQKNKRILESNYNIEDLKLTERILGKSLIHRENYIV</sequence>
<evidence type="ECO:0000313" key="6">
    <source>
        <dbReference type="Proteomes" id="UP000186385"/>
    </source>
</evidence>
<feature type="repeat" description="TPR" evidence="2">
    <location>
        <begin position="287"/>
        <end position="320"/>
    </location>
</feature>
<dbReference type="InterPro" id="IPR019734">
    <property type="entry name" value="TPR_rpt"/>
</dbReference>
<proteinExistence type="inferred from homology"/>
<dbReference type="PANTHER" id="PTHR22916:SF3">
    <property type="entry name" value="UDP-GLCNAC:BETAGAL BETA-1,3-N-ACETYLGLUCOSAMINYLTRANSFERASE-LIKE PROTEIN 1"/>
    <property type="match status" value="1"/>
</dbReference>